<feature type="compositionally biased region" description="Acidic residues" evidence="1">
    <location>
        <begin position="499"/>
        <end position="523"/>
    </location>
</feature>
<dbReference type="InterPro" id="IPR007280">
    <property type="entry name" value="Peptidase_C_arc/bac"/>
</dbReference>
<name>T2JXM5_CROWT</name>
<keyword evidence="3" id="KW-0121">Carboxypeptidase</keyword>
<dbReference type="Gene3D" id="2.60.120.380">
    <property type="match status" value="2"/>
</dbReference>
<keyword evidence="3" id="KW-0645">Protease</keyword>
<feature type="domain" description="Peptidase C-terminal archaeal/bacterial" evidence="2">
    <location>
        <begin position="66"/>
        <end position="146"/>
    </location>
</feature>
<reference evidence="3 4" key="1">
    <citation type="submission" date="2013-01" db="EMBL/GenBank/DDBJ databases">
        <authorList>
            <person name="Bench S."/>
        </authorList>
    </citation>
    <scope>NUCLEOTIDE SEQUENCE [LARGE SCALE GENOMIC DNA]</scope>
    <source>
        <strain evidence="3 4">WH 0402</strain>
    </source>
</reference>
<organism evidence="3 4">
    <name type="scientific">Crocosphaera watsonii WH 0402</name>
    <dbReference type="NCBI Taxonomy" id="1284629"/>
    <lineage>
        <taxon>Bacteria</taxon>
        <taxon>Bacillati</taxon>
        <taxon>Cyanobacteriota</taxon>
        <taxon>Cyanophyceae</taxon>
        <taxon>Oscillatoriophycideae</taxon>
        <taxon>Chroococcales</taxon>
        <taxon>Aphanothecaceae</taxon>
        <taxon>Crocosphaera</taxon>
    </lineage>
</organism>
<comment type="caution">
    <text evidence="3">The sequence shown here is derived from an EMBL/GenBank/DDBJ whole genome shotgun (WGS) entry which is preliminary data.</text>
</comment>
<feature type="region of interest" description="Disordered" evidence="1">
    <location>
        <begin position="12"/>
        <end position="34"/>
    </location>
</feature>
<proteinExistence type="predicted"/>
<dbReference type="EC" id="3.4.16.4" evidence="3"/>
<dbReference type="EMBL" id="CAQN01000964">
    <property type="protein sequence ID" value="CCQ69387.1"/>
    <property type="molecule type" value="Genomic_DNA"/>
</dbReference>
<dbReference type="Gene3D" id="2.150.10.10">
    <property type="entry name" value="Serralysin-like metalloprotease, C-terminal"/>
    <property type="match status" value="1"/>
</dbReference>
<dbReference type="Proteomes" id="UP000018130">
    <property type="component" value="Unassembled WGS sequence"/>
</dbReference>
<evidence type="ECO:0000313" key="3">
    <source>
        <dbReference type="EMBL" id="CCQ69387.1"/>
    </source>
</evidence>
<feature type="compositionally biased region" description="Polar residues" evidence="1">
    <location>
        <begin position="21"/>
        <end position="34"/>
    </location>
</feature>
<gene>
    <name evidence="3" type="ORF">CWATWH0402_1502</name>
</gene>
<protein>
    <submittedName>
        <fullName evidence="3">D-alanyl-D-alanine carboxypeptidase</fullName>
        <ecNumber evidence="3">3.4.16.4</ecNumber>
    </submittedName>
</protein>
<evidence type="ECO:0000256" key="1">
    <source>
        <dbReference type="SAM" id="MobiDB-lite"/>
    </source>
</evidence>
<feature type="region of interest" description="Disordered" evidence="1">
    <location>
        <begin position="493"/>
        <end position="538"/>
    </location>
</feature>
<evidence type="ECO:0000259" key="2">
    <source>
        <dbReference type="Pfam" id="PF04151"/>
    </source>
</evidence>
<dbReference type="SUPFAM" id="SSF51120">
    <property type="entry name" value="beta-Roll"/>
    <property type="match status" value="1"/>
</dbReference>
<dbReference type="GO" id="GO:0009002">
    <property type="term" value="F:serine-type D-Ala-D-Ala carboxypeptidase activity"/>
    <property type="evidence" value="ECO:0007669"/>
    <property type="project" value="UniProtKB-EC"/>
</dbReference>
<accession>T2JXM5</accession>
<dbReference type="Pfam" id="PF04151">
    <property type="entry name" value="PPC"/>
    <property type="match status" value="2"/>
</dbReference>
<dbReference type="AlphaFoldDB" id="T2JXM5"/>
<evidence type="ECO:0000313" key="4">
    <source>
        <dbReference type="Proteomes" id="UP000018130"/>
    </source>
</evidence>
<reference evidence="3 4" key="2">
    <citation type="submission" date="2013-09" db="EMBL/GenBank/DDBJ databases">
        <title>Whole genome comparison of six Crocosphaera watsonii strains with differing phenotypes.</title>
        <authorList>
            <person name="Bench S.R."/>
            <person name="Heller P."/>
            <person name="Frank I."/>
            <person name="Arciniega M."/>
            <person name="Shilova I.N."/>
            <person name="Zehr J.P."/>
        </authorList>
    </citation>
    <scope>NUCLEOTIDE SEQUENCE [LARGE SCALE GENOMIC DNA]</scope>
    <source>
        <strain evidence="3 4">WH 0402</strain>
    </source>
</reference>
<dbReference type="InterPro" id="IPR011049">
    <property type="entry name" value="Serralysin-like_metalloprot_C"/>
</dbReference>
<feature type="domain" description="Peptidase C-terminal archaeal/bacterial" evidence="2">
    <location>
        <begin position="568"/>
        <end position="653"/>
    </location>
</feature>
<sequence length="857" mass="89649">MFFGDYELTASLVDDTPPEGESSNDTIATATPTGVTADNPTVTFNGEIFGNFFDPDLSLRTDISEDVDIYSVELDAGDFLQIDIDASQIGSEVDTILRVFDAEGNGLAKSDDDFAPEELFNADVGVDSYIEFTAETAGTYYIGVSSFANSPFDDFDTDFYDPNVVGSGSGNNFGEYELNLALNQPISFNGEPTVVEPPDGSGPSVSFTATPLTLTTDAVFLANALVQPVLDGEESPATSTLSVQFSTEGELPEDGVEILLNTNAVLTELIDVREFIAGSGVTIVGAIFDESGVPTGLRLNVFATTASFTLNLDNAEIVPTDGTQNLEVSLIPSAGYQADGMNFSTPIYDTLSDVPDVGTSPTVSLSAINTELVESEGNTTTLTISLSEPPPAEGVLVFIDSETEDAIREFNVFDAVITGADGPFVDDDASGFYLPMTEQTATITVSAYDETTNPNLTVEDTLEGIETLTFSIAGGPGYNISPEANSIDITIADNPDSVELPDDGDGGNDGGTGDDNDNPENELNDTISTATDTGLNTDNPTYTTTATLDVQEVFSPLYLSGFTDITEDVDMYAFNLEAGQTITLNVEASDTTNEEGEVDVSLLAPVLRLFDDAGNEVAIFENSVTEDTVPQATNNASLEFTAPDAGTYYAGVSVLGNTFYDPNVEGTGSGWFFEDQFEPGSYLLSASLATEIQDSFIPVFGSLGGDTIEVDGGNQLVFGGAEDDFIDTLAGTGGNRVYGQSGDDTFVLGSGDRALGGSGDDRFFFLGGESTATGGTGADQFWIAVSEIPEAANVVTDFTGGEDVLGISGLGIGFDDLSITQDNADTLIALGDDELAKLLGVTASSLSAADFAFAASV</sequence>
<keyword evidence="3" id="KW-0378">Hydrolase</keyword>